<feature type="binding site" evidence="6">
    <location>
        <begin position="234"/>
        <end position="237"/>
    </location>
    <ligand>
        <name>substrate</name>
    </ligand>
</feature>
<evidence type="ECO:0000256" key="3">
    <source>
        <dbReference type="ARBA" id="ARBA00012922"/>
    </source>
</evidence>
<dbReference type="InterPro" id="IPR020556">
    <property type="entry name" value="Amidase_CS"/>
</dbReference>
<dbReference type="InterPro" id="IPR023631">
    <property type="entry name" value="Amidase_dom"/>
</dbReference>
<evidence type="ECO:0000259" key="7">
    <source>
        <dbReference type="Pfam" id="PF01425"/>
    </source>
</evidence>
<evidence type="ECO:0000256" key="6">
    <source>
        <dbReference type="PIRSR" id="PIRSR001221-2"/>
    </source>
</evidence>
<dbReference type="Pfam" id="PF01425">
    <property type="entry name" value="Amidase"/>
    <property type="match status" value="1"/>
</dbReference>
<keyword evidence="9" id="KW-1185">Reference proteome</keyword>
<accession>A0A517LL16</accession>
<protein>
    <recommendedName>
        <fullName evidence="3">amidase</fullName>
        <ecNumber evidence="3">3.5.1.4</ecNumber>
    </recommendedName>
</protein>
<reference evidence="8 9" key="1">
    <citation type="submission" date="2019-07" db="EMBL/GenBank/DDBJ databases">
        <title>Finished genome of Venturia effusa.</title>
        <authorList>
            <person name="Young C.A."/>
            <person name="Cox M.P."/>
            <person name="Ganley A.R.D."/>
            <person name="David W.J."/>
        </authorList>
    </citation>
    <scope>NUCLEOTIDE SEQUENCE [LARGE SCALE GENOMIC DNA]</scope>
    <source>
        <strain evidence="9">albino</strain>
    </source>
</reference>
<dbReference type="InterPro" id="IPR036928">
    <property type="entry name" value="AS_sf"/>
</dbReference>
<dbReference type="Gene3D" id="3.90.1300.10">
    <property type="entry name" value="Amidase signature (AS) domain"/>
    <property type="match status" value="1"/>
</dbReference>
<dbReference type="Proteomes" id="UP000316270">
    <property type="component" value="Chromosome 15"/>
</dbReference>
<dbReference type="OrthoDB" id="6428749at2759"/>
<dbReference type="STRING" id="50376.A0A517LL16"/>
<evidence type="ECO:0000256" key="1">
    <source>
        <dbReference type="ARBA" id="ARBA00001311"/>
    </source>
</evidence>
<evidence type="ECO:0000256" key="5">
    <source>
        <dbReference type="PIRSR" id="PIRSR001221-1"/>
    </source>
</evidence>
<proteinExistence type="inferred from homology"/>
<feature type="active site" description="Charge relay system" evidence="5">
    <location>
        <position position="138"/>
    </location>
</feature>
<evidence type="ECO:0000256" key="4">
    <source>
        <dbReference type="ARBA" id="ARBA00022801"/>
    </source>
</evidence>
<sequence>MQTAIPKEPWQDIALRKRAQRDAKIPKEWRIPQNLSPLAEENYVQDFPSKSEMFTDRELVITDSTASEVVENIAASKWTAVEVVKAICKRAAVAQQLLNCVTEIYFEEAERRARELDDFLEREGKTVGPLHGLPISFKDQFQLKGVDSTIGYVSYAEKPATDDSTLVKLLVQAGAIPYVKSNVPATLMMGESVNNVFGRTVNPRNKELTTGGSSGGESALIAFRASFMGVGTDIGGSIRHPCSYTGLFGLRPSHGRVSYQQAVNTYLGQEAVRSCAGPMCRSAEDVRLFMSSLIAQKPWLYDPQCLPIPWRTEEEKLPKQLCFGFGMGDGTVTPTPPLRRAMEITKAKLLAAGHLVVDYIPHEVSEASEIIHKMWAADGGTEFQRDTDASGEPLHPQLEAWLGHSSNAKPASIHETWQNQHRRALLAQKWLERWQNTIDITATGRPIDALIMPSTPFPAIRHDGGYPWNYGTLSPLLDLTTGVFPVTSVNIDKDKVPEDWKAVSAKDQEVMDYYGKPENHEKALVGLAVIGQRLEEEKITSILRLLQNVVGVDY</sequence>
<comment type="similarity">
    <text evidence="2">Belongs to the amidase family.</text>
</comment>
<gene>
    <name evidence="8" type="ORF">FKW77_002723</name>
</gene>
<dbReference type="PROSITE" id="PS00571">
    <property type="entry name" value="AMIDASES"/>
    <property type="match status" value="1"/>
</dbReference>
<feature type="active site" description="Acyl-ester intermediate" evidence="5">
    <location>
        <position position="237"/>
    </location>
</feature>
<dbReference type="EC" id="3.5.1.4" evidence="3"/>
<feature type="binding site" evidence="6">
    <location>
        <position position="187"/>
    </location>
    <ligand>
        <name>substrate</name>
    </ligand>
</feature>
<evidence type="ECO:0000313" key="8">
    <source>
        <dbReference type="EMBL" id="QDS76335.1"/>
    </source>
</evidence>
<dbReference type="AlphaFoldDB" id="A0A517LL16"/>
<feature type="active site" description="Charge relay system" evidence="5">
    <location>
        <position position="213"/>
    </location>
</feature>
<organism evidence="8 9">
    <name type="scientific">Venturia effusa</name>
    <dbReference type="NCBI Taxonomy" id="50376"/>
    <lineage>
        <taxon>Eukaryota</taxon>
        <taxon>Fungi</taxon>
        <taxon>Dikarya</taxon>
        <taxon>Ascomycota</taxon>
        <taxon>Pezizomycotina</taxon>
        <taxon>Dothideomycetes</taxon>
        <taxon>Pleosporomycetidae</taxon>
        <taxon>Venturiales</taxon>
        <taxon>Venturiaceae</taxon>
        <taxon>Venturia</taxon>
    </lineage>
</organism>
<dbReference type="EMBL" id="CP042199">
    <property type="protein sequence ID" value="QDS76335.1"/>
    <property type="molecule type" value="Genomic_DNA"/>
</dbReference>
<dbReference type="PANTHER" id="PTHR46072">
    <property type="entry name" value="AMIDASE-RELATED-RELATED"/>
    <property type="match status" value="1"/>
</dbReference>
<evidence type="ECO:0000256" key="2">
    <source>
        <dbReference type="ARBA" id="ARBA00009199"/>
    </source>
</evidence>
<dbReference type="PIRSF" id="PIRSF001221">
    <property type="entry name" value="Amidase_fungi"/>
    <property type="match status" value="1"/>
</dbReference>
<dbReference type="PANTHER" id="PTHR46072:SF2">
    <property type="entry name" value="AMIDASE (EUROFUNG)"/>
    <property type="match status" value="1"/>
</dbReference>
<comment type="catalytic activity">
    <reaction evidence="1">
        <text>a monocarboxylic acid amide + H2O = a monocarboxylate + NH4(+)</text>
        <dbReference type="Rhea" id="RHEA:12020"/>
        <dbReference type="ChEBI" id="CHEBI:15377"/>
        <dbReference type="ChEBI" id="CHEBI:28938"/>
        <dbReference type="ChEBI" id="CHEBI:35757"/>
        <dbReference type="ChEBI" id="CHEBI:83628"/>
        <dbReference type="EC" id="3.5.1.4"/>
    </reaction>
</comment>
<keyword evidence="4" id="KW-0378">Hydrolase</keyword>
<dbReference type="GO" id="GO:0004040">
    <property type="term" value="F:amidase activity"/>
    <property type="evidence" value="ECO:0007669"/>
    <property type="project" value="UniProtKB-EC"/>
</dbReference>
<evidence type="ECO:0000313" key="9">
    <source>
        <dbReference type="Proteomes" id="UP000316270"/>
    </source>
</evidence>
<feature type="domain" description="Amidase" evidence="7">
    <location>
        <begin position="82"/>
        <end position="538"/>
    </location>
</feature>
<name>A0A517LL16_9PEZI</name>
<dbReference type="SUPFAM" id="SSF75304">
    <property type="entry name" value="Amidase signature (AS) enzymes"/>
    <property type="match status" value="1"/>
</dbReference>
<feature type="binding site" evidence="6">
    <location>
        <position position="213"/>
    </location>
    <ligand>
        <name>substrate</name>
    </ligand>
</feature>